<keyword evidence="8 21" id="KW-0106">Calcium</keyword>
<comment type="subunit">
    <text evidence="19">The N-terminal extracellular domain forms homophilic interactions; these interactions activate p38 MAPK via TAOK2 and trigger endocytosis. Interacts with CDH2; this interaction may lead to CDH2 cointernalization. Interacts with CDH11. Interacts with TAOK2.</text>
</comment>
<evidence type="ECO:0000256" key="7">
    <source>
        <dbReference type="ARBA" id="ARBA00022737"/>
    </source>
</evidence>
<name>A0A2R8PLK4_CALJA</name>
<evidence type="ECO:0000256" key="17">
    <source>
        <dbReference type="ARBA" id="ARBA00034111"/>
    </source>
</evidence>
<evidence type="ECO:0000256" key="2">
    <source>
        <dbReference type="ARBA" id="ARBA00004279"/>
    </source>
</evidence>
<evidence type="ECO:0000256" key="5">
    <source>
        <dbReference type="ARBA" id="ARBA00022692"/>
    </source>
</evidence>
<dbReference type="FunFam" id="2.60.40.60:FF:000117">
    <property type="entry name" value="protocadherin-8 isoform X1"/>
    <property type="match status" value="1"/>
</dbReference>
<dbReference type="GO" id="GO:0030425">
    <property type="term" value="C:dendrite"/>
    <property type="evidence" value="ECO:0007669"/>
    <property type="project" value="UniProtKB-SubCell"/>
</dbReference>
<keyword evidence="6 24" id="KW-0732">Signal</keyword>
<feature type="chain" id="PRO_5035231123" description="Protocadherin-8" evidence="24">
    <location>
        <begin position="30"/>
        <end position="973"/>
    </location>
</feature>
<evidence type="ECO:0000256" key="1">
    <source>
        <dbReference type="ARBA" id="ARBA00004251"/>
    </source>
</evidence>
<evidence type="ECO:0000256" key="24">
    <source>
        <dbReference type="SAM" id="SignalP"/>
    </source>
</evidence>
<feature type="region of interest" description="Disordered" evidence="22">
    <location>
        <begin position="711"/>
        <end position="740"/>
    </location>
</feature>
<dbReference type="AlphaFoldDB" id="A0A2R8PLK4"/>
<evidence type="ECO:0000256" key="18">
    <source>
        <dbReference type="ARBA" id="ARBA00056898"/>
    </source>
</evidence>
<dbReference type="RefSeq" id="XP_035152851.2">
    <property type="nucleotide sequence ID" value="XM_035296960.2"/>
</dbReference>
<dbReference type="GO" id="GO:0045211">
    <property type="term" value="C:postsynaptic membrane"/>
    <property type="evidence" value="ECO:0007669"/>
    <property type="project" value="UniProtKB-SubCell"/>
</dbReference>
<dbReference type="FunFam" id="2.60.40.60:FF:000120">
    <property type="entry name" value="Protocadherin 8"/>
    <property type="match status" value="1"/>
</dbReference>
<accession>A0A2R8PLK4</accession>
<dbReference type="Pfam" id="PF00028">
    <property type="entry name" value="Cadherin"/>
    <property type="match status" value="5"/>
</dbReference>
<reference evidence="26" key="2">
    <citation type="submission" date="2025-08" db="UniProtKB">
        <authorList>
            <consortium name="Ensembl"/>
        </authorList>
    </citation>
    <scope>IDENTIFICATION</scope>
</reference>
<dbReference type="GO" id="GO:0016331">
    <property type="term" value="P:morphogenesis of embryonic epithelium"/>
    <property type="evidence" value="ECO:0007669"/>
    <property type="project" value="Ensembl"/>
</dbReference>
<dbReference type="GeneID" id="100401925"/>
<dbReference type="PANTHER" id="PTHR24028:SF46">
    <property type="entry name" value="PROTOCADHERIN-8"/>
    <property type="match status" value="1"/>
</dbReference>
<dbReference type="Ensembl" id="ENSCJAT00000073461.3">
    <property type="protein sequence ID" value="ENSCJAP00000066461.2"/>
    <property type="gene ID" value="ENSCJAG00000045669.3"/>
</dbReference>
<comment type="function">
    <text evidence="18">Calcium-dependent cell-adhesion protein. May play a role in activity-induced synaptic reorganization underlying long term memory. Could be involved in CDH2 internalization through TAOK2/p38 MAPK pathway. In hippocampal neurons, may play a role in the down-regulation of dendritic spines, maybe through its action on CDH2 endocytosis.</text>
</comment>
<comment type="subcellular location">
    <subcellularLocation>
        <location evidence="1">Cell membrane</location>
        <topology evidence="1">Single-pass type I membrane protein</topology>
    </subcellularLocation>
    <subcellularLocation>
        <location evidence="2">Cell projection</location>
        <location evidence="2">Dendrite</location>
    </subcellularLocation>
    <subcellularLocation>
        <location evidence="16">Postsynaptic cell membrane</location>
    </subcellularLocation>
    <subcellularLocation>
        <location evidence="17">Presynaptic cell membrane</location>
    </subcellularLocation>
</comment>
<protein>
    <recommendedName>
        <fullName evidence="20">Protocadherin-8</fullName>
    </recommendedName>
</protein>
<feature type="domain" description="Cadherin" evidence="25">
    <location>
        <begin position="615"/>
        <end position="720"/>
    </location>
</feature>
<feature type="signal peptide" evidence="24">
    <location>
        <begin position="1"/>
        <end position="29"/>
    </location>
</feature>
<evidence type="ECO:0000256" key="15">
    <source>
        <dbReference type="ARBA" id="ARBA00023273"/>
    </source>
</evidence>
<dbReference type="PROSITE" id="PS50268">
    <property type="entry name" value="CADHERIN_2"/>
    <property type="match status" value="6"/>
</dbReference>
<gene>
    <name evidence="26" type="primary">PCDH8</name>
</gene>
<dbReference type="FunFam" id="2.60.40.60:FF:000007">
    <property type="entry name" value="Protocadherin alpha 2"/>
    <property type="match status" value="1"/>
</dbReference>
<reference evidence="26" key="1">
    <citation type="submission" date="2009-03" db="EMBL/GenBank/DDBJ databases">
        <authorList>
            <person name="Warren W."/>
            <person name="Ye L."/>
            <person name="Minx P."/>
            <person name="Worley K."/>
            <person name="Gibbs R."/>
            <person name="Wilson R.K."/>
        </authorList>
    </citation>
    <scope>NUCLEOTIDE SEQUENCE [LARGE SCALE GENOMIC DNA]</scope>
</reference>
<feature type="domain" description="Cadherin" evidence="25">
    <location>
        <begin position="401"/>
        <end position="497"/>
    </location>
</feature>
<keyword evidence="12 23" id="KW-0472">Membrane</keyword>
<dbReference type="InterPro" id="IPR020894">
    <property type="entry name" value="Cadherin_CS"/>
</dbReference>
<keyword evidence="7" id="KW-0677">Repeat</keyword>
<dbReference type="Proteomes" id="UP000008225">
    <property type="component" value="Chromosome 1"/>
</dbReference>
<evidence type="ECO:0000256" key="20">
    <source>
        <dbReference type="ARBA" id="ARBA00067805"/>
    </source>
</evidence>
<evidence type="ECO:0000256" key="9">
    <source>
        <dbReference type="ARBA" id="ARBA00022889"/>
    </source>
</evidence>
<evidence type="ECO:0000256" key="11">
    <source>
        <dbReference type="ARBA" id="ARBA00023018"/>
    </source>
</evidence>
<dbReference type="InterPro" id="IPR015919">
    <property type="entry name" value="Cadherin-like_sf"/>
</dbReference>
<evidence type="ECO:0000256" key="12">
    <source>
        <dbReference type="ARBA" id="ARBA00023136"/>
    </source>
</evidence>
<dbReference type="InterPro" id="IPR002126">
    <property type="entry name" value="Cadherin-like_dom"/>
</dbReference>
<evidence type="ECO:0000313" key="27">
    <source>
        <dbReference type="Proteomes" id="UP000008225"/>
    </source>
</evidence>
<feature type="domain" description="Cadherin" evidence="25">
    <location>
        <begin position="498"/>
        <end position="609"/>
    </location>
</feature>
<evidence type="ECO:0000256" key="22">
    <source>
        <dbReference type="SAM" id="MobiDB-lite"/>
    </source>
</evidence>
<keyword evidence="3" id="KW-1003">Cell membrane</keyword>
<keyword evidence="5 23" id="KW-0812">Transmembrane</keyword>
<sequence length="973" mass="103433">MSSVGRWGSPCLFPLQLFSLCWVLSVAQSKTVRYSTFEEDAPGTVIGTLAEDLHMKVSGDTSFRLMKQFNSSLLRVREGDGQLTVGDAGLDRERLCGQAPQCVLAFDVVSFSQEQFRLVHVEVEVRDVNDHAPRFPRAQIPVEVSEGAAVGTRIPLEVPVDEDVGANGLQSVRLAEPDSPFRVELQTRADGAQCADLVLLQELDRESQAAYSLELVAQDGGRPPRSATAALSVRVLDANDHSPAFPQGAVAEVELAEDAPVGSLLLDLDATDPDEGPNGDVVFAFGARTPPEARRLFRLDPRSGRLTLAGPVDYERQDTYELDVRAQDRGPGPRAATCKVIVRIRDVNDNAPDIAITPLAAPGAPAASPFAAAVAAAALGGADASSSAGAGTPEAGATSLVPEGAARESLVALVSTSDRDSGANGQVRCALYGHEHFRLQPAYAGSYLVVTAASLDRERIPEYNLTLVAEDRGAPPLRTVRPYTVRVGDENDNAPLFTRPVYEVSVRENNPPGAYLATVAARDRDLGRNGQVTYRLLEAEVGRSGGAVSTYVSVDPATGAIYALRSFDFETLRQLDVRIQASDGGSPQLSSSALVQVHVLDQNDHAPVLVHPAPANGSLEVAVPGRTAKDTAVARVQARDADEGANGELAFDLQQQEPREAFAIGRRTGEIVLTGDLTQEPPGRVFRALLVVSDGGRPPLTTTATVSFVVTAGGGRGPAEPASAGSPERSRPPGSRLGASGSALQWDTPLIVIIVLAGSCTLLLAAIIAIATTCNRRKKEPYGASPGFGKEPAPPVAVWKGHSFNTISGREAEKFSGKDSGKGDSDFNDSDSDISGDALKKDLINHMQSGLWACTAECKILGHSDRCWSPSCSGPNAHPSPHPPAQMSTFCKSTSLPRDPLRRDNYYQAQLPKTVGLQSVYEKVLHRDYDRTVTLLSPPRPGRLPDLQEIGVPLYQSPAGRYLSPKKGANENV</sequence>
<dbReference type="GO" id="GO:0005509">
    <property type="term" value="F:calcium ion binding"/>
    <property type="evidence" value="ECO:0007669"/>
    <property type="project" value="UniProtKB-UniRule"/>
</dbReference>
<evidence type="ECO:0000256" key="19">
    <source>
        <dbReference type="ARBA" id="ARBA00064553"/>
    </source>
</evidence>
<evidence type="ECO:0000256" key="14">
    <source>
        <dbReference type="ARBA" id="ARBA00023257"/>
    </source>
</evidence>
<evidence type="ECO:0000256" key="16">
    <source>
        <dbReference type="ARBA" id="ARBA00034100"/>
    </source>
</evidence>
<feature type="domain" description="Cadherin" evidence="25">
    <location>
        <begin position="247"/>
        <end position="354"/>
    </location>
</feature>
<dbReference type="PROSITE" id="PS00232">
    <property type="entry name" value="CADHERIN_1"/>
    <property type="match status" value="3"/>
</dbReference>
<dbReference type="GO" id="GO:0007156">
    <property type="term" value="P:homophilic cell adhesion via plasma membrane adhesion molecules"/>
    <property type="evidence" value="ECO:0007669"/>
    <property type="project" value="InterPro"/>
</dbReference>
<dbReference type="InterPro" id="IPR050174">
    <property type="entry name" value="Protocadherin/Cadherin-CA"/>
</dbReference>
<dbReference type="PRINTS" id="PR00205">
    <property type="entry name" value="CADHERIN"/>
</dbReference>
<dbReference type="GeneTree" id="ENSGT00940000155219"/>
<evidence type="ECO:0000256" key="6">
    <source>
        <dbReference type="ARBA" id="ARBA00022729"/>
    </source>
</evidence>
<dbReference type="FunFam" id="2.60.40.60:FF:000003">
    <property type="entry name" value="Protocadherin alpha 2"/>
    <property type="match status" value="1"/>
</dbReference>
<evidence type="ECO:0000313" key="26">
    <source>
        <dbReference type="Ensembl" id="ENSCJAP00000066461.2"/>
    </source>
</evidence>
<dbReference type="SMART" id="SM00112">
    <property type="entry name" value="CA"/>
    <property type="match status" value="6"/>
</dbReference>
<keyword evidence="15" id="KW-0966">Cell projection</keyword>
<keyword evidence="14" id="KW-0628">Postsynaptic cell membrane</keyword>
<keyword evidence="9" id="KW-0130">Cell adhesion</keyword>
<dbReference type="GO" id="GO:0042734">
    <property type="term" value="C:presynaptic membrane"/>
    <property type="evidence" value="ECO:0007669"/>
    <property type="project" value="UniProtKB-SubCell"/>
</dbReference>
<dbReference type="InterPro" id="IPR013164">
    <property type="entry name" value="Cadherin_N"/>
</dbReference>
<keyword evidence="4" id="KW-0597">Phosphoprotein</keyword>
<dbReference type="FunFam" id="2.60.40.60:FF:000002">
    <property type="entry name" value="Protocadherin alpha 2"/>
    <property type="match status" value="1"/>
</dbReference>
<evidence type="ECO:0000256" key="3">
    <source>
        <dbReference type="ARBA" id="ARBA00022475"/>
    </source>
</evidence>
<evidence type="ECO:0000256" key="8">
    <source>
        <dbReference type="ARBA" id="ARBA00022837"/>
    </source>
</evidence>
<feature type="domain" description="Cadherin" evidence="25">
    <location>
        <begin position="28"/>
        <end position="135"/>
    </location>
</feature>
<feature type="domain" description="Cadherin" evidence="25">
    <location>
        <begin position="136"/>
        <end position="245"/>
    </location>
</feature>
<evidence type="ECO:0000256" key="10">
    <source>
        <dbReference type="ARBA" id="ARBA00022989"/>
    </source>
</evidence>
<dbReference type="OMA" id="SCHFEGQ"/>
<dbReference type="CDD" id="cd11304">
    <property type="entry name" value="Cadherin_repeat"/>
    <property type="match status" value="6"/>
</dbReference>
<dbReference type="Gene3D" id="2.60.40.60">
    <property type="entry name" value="Cadherins"/>
    <property type="match status" value="6"/>
</dbReference>
<organism evidence="26 27">
    <name type="scientific">Callithrix jacchus</name>
    <name type="common">White-tufted-ear marmoset</name>
    <name type="synonym">Simia Jacchus</name>
    <dbReference type="NCBI Taxonomy" id="9483"/>
    <lineage>
        <taxon>Eukaryota</taxon>
        <taxon>Metazoa</taxon>
        <taxon>Chordata</taxon>
        <taxon>Craniata</taxon>
        <taxon>Vertebrata</taxon>
        <taxon>Euteleostomi</taxon>
        <taxon>Mammalia</taxon>
        <taxon>Eutheria</taxon>
        <taxon>Euarchontoglires</taxon>
        <taxon>Primates</taxon>
        <taxon>Haplorrhini</taxon>
        <taxon>Platyrrhini</taxon>
        <taxon>Cebidae</taxon>
        <taxon>Callitrichinae</taxon>
        <taxon>Callithrix</taxon>
        <taxon>Callithrix</taxon>
    </lineage>
</organism>
<evidence type="ECO:0000259" key="25">
    <source>
        <dbReference type="PROSITE" id="PS50268"/>
    </source>
</evidence>
<evidence type="ECO:0000256" key="21">
    <source>
        <dbReference type="PROSITE-ProRule" id="PRU00043"/>
    </source>
</evidence>
<keyword evidence="11" id="KW-0770">Synapse</keyword>
<proteinExistence type="predicted"/>
<dbReference type="CTD" id="5100"/>
<keyword evidence="27" id="KW-1185">Reference proteome</keyword>
<reference evidence="26" key="3">
    <citation type="submission" date="2025-09" db="UniProtKB">
        <authorList>
            <consortium name="Ensembl"/>
        </authorList>
    </citation>
    <scope>IDENTIFICATION</scope>
</reference>
<feature type="region of interest" description="Disordered" evidence="22">
    <location>
        <begin position="810"/>
        <end position="832"/>
    </location>
</feature>
<dbReference type="PANTHER" id="PTHR24028">
    <property type="entry name" value="CADHERIN-87A"/>
    <property type="match status" value="1"/>
</dbReference>
<evidence type="ECO:0000256" key="13">
    <source>
        <dbReference type="ARBA" id="ARBA00023180"/>
    </source>
</evidence>
<keyword evidence="13" id="KW-0325">Glycoprotein</keyword>
<feature type="transmembrane region" description="Helical" evidence="23">
    <location>
        <begin position="750"/>
        <end position="771"/>
    </location>
</feature>
<dbReference type="SUPFAM" id="SSF49313">
    <property type="entry name" value="Cadherin-like"/>
    <property type="match status" value="6"/>
</dbReference>
<dbReference type="GO" id="GO:0001756">
    <property type="term" value="P:somitogenesis"/>
    <property type="evidence" value="ECO:0007669"/>
    <property type="project" value="Ensembl"/>
</dbReference>
<dbReference type="Pfam" id="PF08266">
    <property type="entry name" value="Cadherin_2"/>
    <property type="match status" value="1"/>
</dbReference>
<evidence type="ECO:0000256" key="4">
    <source>
        <dbReference type="ARBA" id="ARBA00022553"/>
    </source>
</evidence>
<evidence type="ECO:0000256" key="23">
    <source>
        <dbReference type="SAM" id="Phobius"/>
    </source>
</evidence>
<feature type="compositionally biased region" description="Basic and acidic residues" evidence="22">
    <location>
        <begin position="810"/>
        <end position="825"/>
    </location>
</feature>
<keyword evidence="10 23" id="KW-1133">Transmembrane helix</keyword>
<dbReference type="FunFam" id="2.60.40.60:FF:000001">
    <property type="entry name" value="Protocadherin alpha 2"/>
    <property type="match status" value="1"/>
</dbReference>